<dbReference type="PROSITE" id="PS00012">
    <property type="entry name" value="PHOSPHOPANTETHEINE"/>
    <property type="match status" value="3"/>
</dbReference>
<dbReference type="Pfam" id="PF13193">
    <property type="entry name" value="AMP-binding_C"/>
    <property type="match status" value="4"/>
</dbReference>
<dbReference type="EMBL" id="QFFJ01000001">
    <property type="protein sequence ID" value="RBL91143.1"/>
    <property type="molecule type" value="Genomic_DNA"/>
</dbReference>
<evidence type="ECO:0000313" key="7">
    <source>
        <dbReference type="Proteomes" id="UP000253410"/>
    </source>
</evidence>
<reference evidence="6 7" key="1">
    <citation type="submission" date="2018-05" db="EMBL/GenBank/DDBJ databases">
        <title>Chitinophaga sp. K3CV102501T nov., isolated from isolated from a monsoon evergreen broad-leaved forest soil.</title>
        <authorList>
            <person name="Lv Y."/>
        </authorList>
    </citation>
    <scope>NUCLEOTIDE SEQUENCE [LARGE SCALE GENOMIC DNA]</scope>
    <source>
        <strain evidence="6 7">GDMCC 1.1325</strain>
    </source>
</reference>
<comment type="cofactor">
    <cofactor evidence="1">
        <name>pantetheine 4'-phosphate</name>
        <dbReference type="ChEBI" id="CHEBI:47942"/>
    </cofactor>
</comment>
<evidence type="ECO:0000256" key="2">
    <source>
        <dbReference type="ARBA" id="ARBA00006432"/>
    </source>
</evidence>
<dbReference type="Pfam" id="PF00668">
    <property type="entry name" value="Condensation"/>
    <property type="match status" value="4"/>
</dbReference>
<dbReference type="GO" id="GO:0031177">
    <property type="term" value="F:phosphopantetheine binding"/>
    <property type="evidence" value="ECO:0007669"/>
    <property type="project" value="InterPro"/>
</dbReference>
<feature type="domain" description="Carrier" evidence="5">
    <location>
        <begin position="1987"/>
        <end position="2062"/>
    </location>
</feature>
<dbReference type="NCBIfam" id="NF003417">
    <property type="entry name" value="PRK04813.1"/>
    <property type="match status" value="4"/>
</dbReference>
<evidence type="ECO:0000256" key="1">
    <source>
        <dbReference type="ARBA" id="ARBA00001957"/>
    </source>
</evidence>
<evidence type="ECO:0000256" key="3">
    <source>
        <dbReference type="ARBA" id="ARBA00022450"/>
    </source>
</evidence>
<keyword evidence="7" id="KW-1185">Reference proteome</keyword>
<dbReference type="SUPFAM" id="SSF47336">
    <property type="entry name" value="ACP-like"/>
    <property type="match status" value="4"/>
</dbReference>
<sequence length="4158" mass="466662">MFLLPANQRVIWFDQKLFPQSAIYNVCTCTYIHGSVDVVLFEKAINLLIAQNDVIRAAFYETDAIPYLDMPPHDPSFTYPVTFLDYSGQQNSHQQCFDWMSKESTIPLPYAENKLYFFALLKQSDDLYCWYTKIHHTMMDGWGASLLISKLAAIYEMLVKGESVPLESPHSYTEFIREDEAYTQSPSFKQDELYWLQRFATAPPVLDAGIKDDKKEALLLKSVRKSIVLDKDFYQAIRQYAAENEVTTFQFFLGVFYTWFSKTHQVNDLIIGVPVINRYKPSFLHILGNFVGILPFRMNFDTALTFSQLLPLIRDAFREDFKHQQFPIDEITRIVNAKDPGRLSLFDISLSFEKQNYSVPFNGHKTATIPLSHYEEKNPVAIFVRECQSEDDIKVDVDFNVGYWDEFYMEQFMEQLQQLLTTLLQQPEQVINQISLTTSATKAALTQPAPVKTTYHGTLVTHFEQTVSTYPNHLALEFEGKQYTYAALNAITNSLAHYLRNTHKVKPNEVVAFMIPKSDKAIITILGILKAGAAYLPIDPAYPEERIKFTLEDSGTKLLITESSFEIPVWSGAVLLLDKVPYAGEDNTNPPAVNTAEDTSYIIYTSGSTGKPKGAVIRHKGVVNTVKEHLKQIRINPGENCLQFASLSFDGSVIEIFMPLFSGAALLPASKDIITDFDRFSAFLHEKSIAALILPPSYLRNLPKSSLGKVKTLLTGGEAAIPRSELHLRDDQQYFNVYGPTECSICTTLYREDSNTHTNVSIGKPIGNMQVFILDQFRQILPYGVPGEIYIAGIGLAKGYLNNPALTAEKFIPSPFHQDALLYKSGDIGRWLSNGNIEYLGRTDDQVKIRGHRIEPGEIETTLILHEGVQNTAVVVKEWSSNEKSLYAFVVPQGDVTTDTLYTFLGEKLPHFMVPDRIILVEEIPLTINGKVDKRALLSNIQQEETKAYLAPGTNNEKLVAAIWQDLLGVSHISATDNFFQLGGHSLKVGQFINNLYKQTGIRLVFSEVFRAARLKDVAALLDTHETTAVSEITKAPESAHYPQSSSQKRLFLLHQIEGSSNSYNIPRVFHVKGQVDIQRLEQCFKSLIERHEALRTSFEMKDGVPVQIIHPAVPFSIGYTKTTPDEVAQLVRDNIRLFDLAKPPLLRAQLFDAGEGEQMFLFDMHHIISDGVSAALFSDELTRLYNGEELPPVAFQYKDFAVWQNDLLATSAIREQENYWLQQFADEVPVLSMQTDFPRPTKKTYNGKRIQVSMDADTTTMLEKRCIEWGCTLNQLLLAAYNVLLYKYTGNEDIITGTPVAGRTRTELDKMIGVFINTLAIRTFPQGKKTFSAFLSEVRNTSVEALRNQEYPFELLIDQLQLKRDMSRNPLFDTMFSFLHDADGRLTLGNAVLEPAANIYDTSKFDLLLEGIRTSNTITLNLEYSTDLFSAATAATLLQHYTNLLQYLLTHRDSHIADINILSTQETQLLLAGDTQAQYPKQHCLHHFFEEQVARVPHKTALVFDNQEMTYATLNEKANQVAAAVQAATNGAENPIVAVLLHRGMDMISAMLGILKAGAAYLPIDPDYPEERISYMLEDSGTTLLLTHTDIRENYHYDGHTIYIDQPTQVAFKPVAVKPQHLAYIIYTSGSTGKPKGTMIEHRNVVRLLFNDKNLFDFSENDTWTLFHSYCFDFSVWEMYGALLYGGKLVIIPKATAQNAHDFLQLLKQQQVTVLNQTPGAFYNLLAAELELPAADLHLRYVIFGGEALKPGKLKGWKEKYPGCKLVNMYGITETTVHVTYKDITQKEIDLNTSNIGRPIPTLSLLLLDRDGKLVPAGAAGELCVAGAGLARGYLNKPELSAERFINHPYLPNEKLYRSGDLARMLPDGDFEYLGRIDHQVKIRGFRIELGEIESKLMTHPAAKDTLVVDREDASGDKYLCAYVVADQQTTATDLRQHLSAFLPDYMVPAFFIILESFPLTGNGKIDRKQLPVPEDTILSTAVYEAPVTDTEKQLAALWMQLLNVPRVGLNDHFFELGGHSLKAVNAVAGIFKTFQVNLPLDVFFRKATIKEQALFIDQQQKTDTTAITAAPVQAFYPQSSSQKRLFLLHQIEGASNSYNIPGVFRIKGQVDIQRLEQCFKSLIERHEALRTSFEMRDGAPVQIIHPSVPFSIGYTKTTPEKVALLVRDNIRLFDLAQAPLLRAQLFDAGEGQQVFMFDMHHIISDGVSGAMFTDELTRLYNGEELPPVAFQYKDFAVWQNDLLTSSAIAEQANYWLQQFADEVPVLSMQTDFPRPAQKTFNGKRLQVSIDTHTSTLLEKRCLEWGCTLNQLMLAAYNVLLYKYAGNEDIITGIPVAGRTRAELDKVMGVFINTLAIRTFPQGNKSFSTFLSEVRNTTVEALKNQEYPFELLIDQLQLKRDMSRNPLFDTMFSFLHDTSGHLTLGNAVLEPIINIYDTSKFDLLLEGVRTSNNIILNLEYSTDLFSTATAEAFIQHYTNLLQYLLAHPDSNIADINILSAPETQLLLAGDAQAQYPQQYCLHHFFEEQVARVPHKTALVFDNQEMTYATLNEKANQVAAAVQAATNGAENPIVAVLLHRGMDMISVMLGILKAGAAYLPIDPDYPEERISYMLEDSGTTLLLTHTDIRKNYHYHGHTIYIDQPTQVAFKPVAVKPQDLAYIIYTSGSTGKPKGTMIEHCNVVRLLFNDKNLFDFSENDTWTLFHSYCFDFSVWEMYGALLYGGKLVIIPKATAQNAHDFLQLLKQQQVTVLNQTPGAFYNLLAAELEMPAADLHLRYVIFGGEALKPGKLKGWKEKYPGCKLVNMYGITETTVHVTYKDITQKEIDLNTSNIGKPIPTLSLLLLDRDGKLVPAGAAGELCVAGAGLARGYLNKPELSAERFINHPYLPNEKLYRSGDLARMLPDGDFEYLGRIDHQVKIRGFRIELGEIESKLMTHPAAKDTLVVDREDASGDKYLCAYVVADQQTTATDLRQHLSAFLPDYMVPAFFIILESFPLTGNGKIDRKQLPVPEDTILSTAVYEAPVTDTEKQLAALWMQLLNVPRVGLNDHFFELGGHSLKAVQLVALIHKHFNVSISIRQVFTTPALRGLAASINDSATVLHRSLKRAPAAASYPASAAEKRLFIINHIGGAGISYNIPAVYALEGTPDVNKLIKALHTLVHRHEILRTSFSIQNGDVIQQIQEAMDFEVAVHHCEDSARDTFIRDFIQPFDLSQAPLFRACVLKTNAGKYYLLTDMHHIIADGVAVENLLRELAASYNGVELPALPVQSRDFAVWQHQWLQSTTVLPLKTFWKTQFEQGTTLLNIPTDFVRPPVKSYEGAIFRFSIPRHTAAAIKETGRTNGATAFMVMLAAYNILLSKYSGQEDVIVGTPVSGRSSADVQELLGMFVNTLPLRSFPASEKTFTSFLEEVKELSLKAFENQDYPFEELLDDLEVNRDMSRNPLFDYMFTYRPGNKNEAVFADMQLRPLTTPHNISKMDLSLDISETAADELTGHIEYATRLFSEKTISRIAAHFVHILEQIAHQPQLLLKDITLMTAAEKEEILRFTNSDRKDTFSGTITDVYGLFEQHAQQIPDHIAVETDQATITYGELEKKVSLLATILTAAGCGPDKIVALCSDRSVDMIAAMLAILKAGAAFLPVDPDYPQDRIRYMLEDSNALLVLTQRKLADTLPSTTSKILLDELPATDTTAIVTPAHRRPDSLAYVIYTSGSTGQPKGVMIEQHSFHNAVLSNAVNFRSGFGQEDVCLSLSNISFDVSILEIFIPLVHGSKLVIVNREHLYDVQSLANVIVNKKISFCYVPPSLLQPLYKALKGSAPVQLNKLYVGVEPIKDTTLQLYISLNESMEIINGYGPTEAAVACTWYGFQPGNPKGVNIPIGRPIRNARIYIVNEHMQLQPVGVPGELCIAGIGLARGYLNKPDLTLEKFADNPFEPGQKLYRTGDLAKWQSDGNIGFIGRKDYQVKIRGFRIELGEIESRLMTHPEIKQALVTDKADRSGNKYLCAYVVSSQPLDQTALRAYLAITLPAYMVPDYFITLEKFPLTSNEKIDRKALPEPDMDQKNNGADLVLPANDTESKMLQIWETVLETSNISTTDNFFEIGGNSLRIINMLSLIKETFDDVLKVSDLFDKPTIREQAAAITKHQHTMLRQPSKAKRVQF</sequence>
<dbReference type="GO" id="GO:0005829">
    <property type="term" value="C:cytosol"/>
    <property type="evidence" value="ECO:0007669"/>
    <property type="project" value="TreeGrafter"/>
</dbReference>
<dbReference type="FunFam" id="1.10.1200.10:FF:000005">
    <property type="entry name" value="Nonribosomal peptide synthetase 1"/>
    <property type="match status" value="2"/>
</dbReference>
<dbReference type="GO" id="GO:0044550">
    <property type="term" value="P:secondary metabolite biosynthetic process"/>
    <property type="evidence" value="ECO:0007669"/>
    <property type="project" value="UniProtKB-ARBA"/>
</dbReference>
<feature type="domain" description="Carrier" evidence="5">
    <location>
        <begin position="4068"/>
        <end position="4143"/>
    </location>
</feature>
<gene>
    <name evidence="6" type="ORF">DF182_00535</name>
</gene>
<evidence type="ECO:0000256" key="4">
    <source>
        <dbReference type="ARBA" id="ARBA00022553"/>
    </source>
</evidence>
<dbReference type="PROSITE" id="PS00455">
    <property type="entry name" value="AMP_BINDING"/>
    <property type="match status" value="4"/>
</dbReference>
<dbReference type="Pfam" id="PF00550">
    <property type="entry name" value="PP-binding"/>
    <property type="match status" value="4"/>
</dbReference>
<dbReference type="InterPro" id="IPR001242">
    <property type="entry name" value="Condensation_dom"/>
</dbReference>
<dbReference type="PANTHER" id="PTHR45527">
    <property type="entry name" value="NONRIBOSOMAL PEPTIDE SYNTHETASE"/>
    <property type="match status" value="1"/>
</dbReference>
<dbReference type="FunFam" id="3.40.50.12780:FF:000012">
    <property type="entry name" value="Non-ribosomal peptide synthetase"/>
    <property type="match status" value="3"/>
</dbReference>
<dbReference type="GO" id="GO:0043041">
    <property type="term" value="P:amino acid activation for nonribosomal peptide biosynthetic process"/>
    <property type="evidence" value="ECO:0007669"/>
    <property type="project" value="TreeGrafter"/>
</dbReference>
<dbReference type="FunFam" id="3.40.50.980:FF:000001">
    <property type="entry name" value="Non-ribosomal peptide synthetase"/>
    <property type="match status" value="3"/>
</dbReference>
<dbReference type="PROSITE" id="PS50075">
    <property type="entry name" value="CARRIER"/>
    <property type="match status" value="4"/>
</dbReference>
<evidence type="ECO:0000313" key="6">
    <source>
        <dbReference type="EMBL" id="RBL91143.1"/>
    </source>
</evidence>
<dbReference type="Pfam" id="PF00501">
    <property type="entry name" value="AMP-binding"/>
    <property type="match status" value="4"/>
</dbReference>
<dbReference type="SUPFAM" id="SSF52777">
    <property type="entry name" value="CoA-dependent acyltransferases"/>
    <property type="match status" value="8"/>
</dbReference>
<dbReference type="FunFam" id="3.30.300.30:FF:000010">
    <property type="entry name" value="Enterobactin synthetase component F"/>
    <property type="match status" value="3"/>
</dbReference>
<dbReference type="CDD" id="cd17643">
    <property type="entry name" value="A_NRPS_Cytc1-like"/>
    <property type="match status" value="2"/>
</dbReference>
<dbReference type="NCBIfam" id="TIGR01733">
    <property type="entry name" value="AA-adenyl-dom"/>
    <property type="match status" value="4"/>
</dbReference>
<dbReference type="Gene3D" id="3.40.50.980">
    <property type="match status" value="8"/>
</dbReference>
<dbReference type="Gene3D" id="2.30.38.10">
    <property type="entry name" value="Luciferase, Domain 3"/>
    <property type="match status" value="4"/>
</dbReference>
<dbReference type="InterPro" id="IPR020806">
    <property type="entry name" value="PKS_PP-bd"/>
</dbReference>
<comment type="similarity">
    <text evidence="2">Belongs to the ATP-dependent AMP-binding enzyme family.</text>
</comment>
<dbReference type="Gene3D" id="3.30.559.10">
    <property type="entry name" value="Chloramphenicol acetyltransferase-like domain"/>
    <property type="match status" value="4"/>
</dbReference>
<dbReference type="Gene3D" id="3.30.559.30">
    <property type="entry name" value="Nonribosomal peptide synthetase, condensation domain"/>
    <property type="match status" value="4"/>
</dbReference>
<dbReference type="FunFam" id="2.30.38.10:FF:000001">
    <property type="entry name" value="Non-ribosomal peptide synthetase PvdI"/>
    <property type="match status" value="1"/>
</dbReference>
<dbReference type="Proteomes" id="UP000253410">
    <property type="component" value="Unassembled WGS sequence"/>
</dbReference>
<dbReference type="InterPro" id="IPR023213">
    <property type="entry name" value="CAT-like_dom_sf"/>
</dbReference>
<dbReference type="OrthoDB" id="9765680at2"/>
<dbReference type="InterPro" id="IPR025110">
    <property type="entry name" value="AMP-bd_C"/>
</dbReference>
<dbReference type="CDD" id="cd19531">
    <property type="entry name" value="LCL_NRPS-like"/>
    <property type="match status" value="3"/>
</dbReference>
<dbReference type="InterPro" id="IPR045851">
    <property type="entry name" value="AMP-bd_C_sf"/>
</dbReference>
<accession>A0A365XXT7</accession>
<feature type="domain" description="Carrier" evidence="5">
    <location>
        <begin position="951"/>
        <end position="1026"/>
    </location>
</feature>
<dbReference type="InterPro" id="IPR006162">
    <property type="entry name" value="Ppantetheine_attach_site"/>
</dbReference>
<keyword evidence="4" id="KW-0597">Phosphoprotein</keyword>
<dbReference type="PANTHER" id="PTHR45527:SF14">
    <property type="entry name" value="PLIPASTATIN SYNTHASE SUBUNIT B"/>
    <property type="match status" value="1"/>
</dbReference>
<dbReference type="SUPFAM" id="SSF56801">
    <property type="entry name" value="Acetyl-CoA synthetase-like"/>
    <property type="match status" value="4"/>
</dbReference>
<organism evidence="6 7">
    <name type="scientific">Chitinophaga flava</name>
    <dbReference type="NCBI Taxonomy" id="2259036"/>
    <lineage>
        <taxon>Bacteria</taxon>
        <taxon>Pseudomonadati</taxon>
        <taxon>Bacteroidota</taxon>
        <taxon>Chitinophagia</taxon>
        <taxon>Chitinophagales</taxon>
        <taxon>Chitinophagaceae</taxon>
        <taxon>Chitinophaga</taxon>
    </lineage>
</organism>
<feature type="domain" description="Carrier" evidence="5">
    <location>
        <begin position="3023"/>
        <end position="3098"/>
    </location>
</feature>
<protein>
    <recommendedName>
        <fullName evidence="5">Carrier domain-containing protein</fullName>
    </recommendedName>
</protein>
<dbReference type="GO" id="GO:0003824">
    <property type="term" value="F:catalytic activity"/>
    <property type="evidence" value="ECO:0007669"/>
    <property type="project" value="InterPro"/>
</dbReference>
<dbReference type="CDD" id="cd05930">
    <property type="entry name" value="A_NRPS"/>
    <property type="match status" value="2"/>
</dbReference>
<name>A0A365XXT7_9BACT</name>
<dbReference type="InterPro" id="IPR009081">
    <property type="entry name" value="PP-bd_ACP"/>
</dbReference>
<dbReference type="InterPro" id="IPR020845">
    <property type="entry name" value="AMP-binding_CS"/>
</dbReference>
<dbReference type="InterPro" id="IPR010071">
    <property type="entry name" value="AA_adenyl_dom"/>
</dbReference>
<dbReference type="FunFam" id="3.40.50.980:FF:000002">
    <property type="entry name" value="Enterobactin synthetase component F"/>
    <property type="match status" value="2"/>
</dbReference>
<keyword evidence="3" id="KW-0596">Phosphopantetheine</keyword>
<comment type="caution">
    <text evidence="6">The sequence shown here is derived from an EMBL/GenBank/DDBJ whole genome shotgun (WGS) entry which is preliminary data.</text>
</comment>
<dbReference type="SMART" id="SM00823">
    <property type="entry name" value="PKS_PP"/>
    <property type="match status" value="2"/>
</dbReference>
<dbReference type="Gene3D" id="1.10.1200.10">
    <property type="entry name" value="ACP-like"/>
    <property type="match status" value="4"/>
</dbReference>
<dbReference type="InterPro" id="IPR000873">
    <property type="entry name" value="AMP-dep_synth/lig_dom"/>
</dbReference>
<evidence type="ECO:0000259" key="5">
    <source>
        <dbReference type="PROSITE" id="PS50075"/>
    </source>
</evidence>
<dbReference type="RefSeq" id="WP_113613743.1">
    <property type="nucleotide sequence ID" value="NZ_QFFJ01000001.1"/>
</dbReference>
<dbReference type="InterPro" id="IPR036736">
    <property type="entry name" value="ACP-like_sf"/>
</dbReference>
<dbReference type="Gene3D" id="3.30.300.30">
    <property type="match status" value="4"/>
</dbReference>
<proteinExistence type="inferred from homology"/>